<evidence type="ECO:0000313" key="3">
    <source>
        <dbReference type="Proteomes" id="UP000823941"/>
    </source>
</evidence>
<dbReference type="Gene3D" id="1.25.40.10">
    <property type="entry name" value="Tetratricopeptide repeat domain"/>
    <property type="match status" value="1"/>
</dbReference>
<evidence type="ECO:0000256" key="1">
    <source>
        <dbReference type="SAM" id="Phobius"/>
    </source>
</evidence>
<organism evidence="2 3">
    <name type="scientific">Plutella xylostella</name>
    <name type="common">Diamondback moth</name>
    <name type="synonym">Plutella maculipennis</name>
    <dbReference type="NCBI Taxonomy" id="51655"/>
    <lineage>
        <taxon>Eukaryota</taxon>
        <taxon>Metazoa</taxon>
        <taxon>Ecdysozoa</taxon>
        <taxon>Arthropoda</taxon>
        <taxon>Hexapoda</taxon>
        <taxon>Insecta</taxon>
        <taxon>Pterygota</taxon>
        <taxon>Neoptera</taxon>
        <taxon>Endopterygota</taxon>
        <taxon>Lepidoptera</taxon>
        <taxon>Glossata</taxon>
        <taxon>Ditrysia</taxon>
        <taxon>Yponomeutoidea</taxon>
        <taxon>Plutellidae</taxon>
        <taxon>Plutella</taxon>
    </lineage>
</organism>
<reference evidence="2 3" key="1">
    <citation type="submission" date="2021-06" db="EMBL/GenBank/DDBJ databases">
        <title>A haploid diamondback moth (Plutella xylostella L.) genome assembly resolves 31 chromosomes and identifies a diamide resistance mutation.</title>
        <authorList>
            <person name="Ward C.M."/>
            <person name="Perry K.D."/>
            <person name="Baker G."/>
            <person name="Powis K."/>
            <person name="Heckel D.G."/>
            <person name="Baxter S.W."/>
        </authorList>
    </citation>
    <scope>NUCLEOTIDE SEQUENCE [LARGE SCALE GENOMIC DNA]</scope>
    <source>
        <strain evidence="2 3">LV</strain>
        <tissue evidence="2">Single pupa</tissue>
    </source>
</reference>
<dbReference type="InterPro" id="IPR006597">
    <property type="entry name" value="Sel1-like"/>
</dbReference>
<keyword evidence="3" id="KW-1185">Reference proteome</keyword>
<proteinExistence type="predicted"/>
<gene>
    <name evidence="2" type="ORF">JYU34_018339</name>
</gene>
<feature type="transmembrane region" description="Helical" evidence="1">
    <location>
        <begin position="201"/>
        <end position="219"/>
    </location>
</feature>
<keyword evidence="1" id="KW-0472">Membrane</keyword>
<keyword evidence="1" id="KW-1133">Transmembrane helix</keyword>
<evidence type="ECO:0000313" key="2">
    <source>
        <dbReference type="EMBL" id="KAG7297627.1"/>
    </source>
</evidence>
<keyword evidence="1" id="KW-0812">Transmembrane</keyword>
<dbReference type="EMBL" id="JAHIBW010000025">
    <property type="protein sequence ID" value="KAG7297627.1"/>
    <property type="molecule type" value="Genomic_DNA"/>
</dbReference>
<evidence type="ECO:0008006" key="4">
    <source>
        <dbReference type="Google" id="ProtNLM"/>
    </source>
</evidence>
<dbReference type="SMART" id="SM00671">
    <property type="entry name" value="SEL1"/>
    <property type="match status" value="3"/>
</dbReference>
<dbReference type="InterPro" id="IPR044623">
    <property type="entry name" value="HRD3"/>
</dbReference>
<dbReference type="SUPFAM" id="SSF81901">
    <property type="entry name" value="HCP-like"/>
    <property type="match status" value="1"/>
</dbReference>
<dbReference type="PANTHER" id="PTHR45084">
    <property type="entry name" value="ERAD-ASSOCIATED E3 UBIQUITIN-PROTEIN LIGASE COMPONENT HRD3A-RELATED"/>
    <property type="match status" value="1"/>
</dbReference>
<dbReference type="PANTHER" id="PTHR45084:SF1">
    <property type="entry name" value="ERAD-ASSOCIATED E3 UBIQUITIN-PROTEIN LIGASE COMPONENT HRD3A-RELATED"/>
    <property type="match status" value="1"/>
</dbReference>
<sequence length="226" mass="24916">MDEQLFKNVCERGQWGARLMAAHGAWRARDALSSFHQYLALAEQGYEAAQTNAAYLLDNGEVTHFPEPERWRRALQLWSRAAAQGYSPARVKLGDYHYYGLGTVADLEAAAHHYRIASEQQHNAQATFNLGYMHSLGLGLTRDLHLAKRCFDLAADTAPDARLPSALALAALGTATTLYSAHKSPLGVMFLSGDSLFLSNWDLYLITALLGALGVVVYLRRPQPAQ</sequence>
<name>A0ABQ7PXB8_PLUXY</name>
<dbReference type="Proteomes" id="UP000823941">
    <property type="component" value="Chromosome 25"/>
</dbReference>
<accession>A0ABQ7PXB8</accession>
<dbReference type="InterPro" id="IPR011990">
    <property type="entry name" value="TPR-like_helical_dom_sf"/>
</dbReference>
<dbReference type="Pfam" id="PF08238">
    <property type="entry name" value="Sel1"/>
    <property type="match status" value="3"/>
</dbReference>
<comment type="caution">
    <text evidence="2">The sequence shown here is derived from an EMBL/GenBank/DDBJ whole genome shotgun (WGS) entry which is preliminary data.</text>
</comment>
<feature type="transmembrane region" description="Helical" evidence="1">
    <location>
        <begin position="163"/>
        <end position="181"/>
    </location>
</feature>
<protein>
    <recommendedName>
        <fullName evidence="4">Sel1 repeat family protein</fullName>
    </recommendedName>
</protein>